<dbReference type="Pfam" id="PF05359">
    <property type="entry name" value="DUF748"/>
    <property type="match status" value="1"/>
</dbReference>
<evidence type="ECO:0000259" key="5">
    <source>
        <dbReference type="Pfam" id="PF04357"/>
    </source>
</evidence>
<dbReference type="PANTHER" id="PTHR36985">
    <property type="entry name" value="TRANSLOCATION AND ASSEMBLY MODULE SUBUNIT TAMB"/>
    <property type="match status" value="1"/>
</dbReference>
<evidence type="ECO:0000256" key="4">
    <source>
        <dbReference type="ARBA" id="ARBA00023136"/>
    </source>
</evidence>
<dbReference type="RefSeq" id="WP_064714749.1">
    <property type="nucleotide sequence ID" value="NZ_JMTM01000017.1"/>
</dbReference>
<dbReference type="OrthoDB" id="9811276at2"/>
<sequence>MKPNIQKSISVVRKIVLGAVLLLLVLGIALHLPFVQRFAKDQAVDYLHQKIKTKVQIDSLSFGLFQPIQLHGLYLSDQKKDTLLAGQHLVVDFSLVDLMSNQLTLNSITLEGITAKIDRNRQGTFNFDYITQAFAAPEKPEEEPSEPMAIVLHKIKLNQIRFVYNDAKAPIKATLKLKHFDTEFQAFDLEKQEIDLPKIKVTGLTADVSQALKATPKTVVSNKRAAATTPVWKIKLGEMDIRKVQLDYLESVQKTKAHVSFKRWYTKIDLIDLANELVVINTLNFENLRGAVALGKVNKIAAPNLTNPAEKPNQWEVKINQTDVAQLFFQFDNDNFNRLAKGLDYNHIQLKKAHLKANNFHYKPESIAVNVASFAGKEQSGLVIDSLSTDFFYGPKNSYLKKLYLKTPQTLLRNQVLLGYPSIAALSKNPGELSVKANLKKSQLGFKEVLLLAPQLANTNPFASNPKGILLINSTVSGKLNRIEIPNLEVSGIGKTKLQASGSIVGLPNVDQARFDIAIQNFESSAQDIKQFAPKGSLPSNLSLPNQLNGKGSFKGTIHSFFTDVVLNSSFGKAKVKATFDQRQKNKERYDAQAELMNFDIGRLIQNKELGKMSSRLRVKGTGLDPKTATIVSTGTVSKLMYNKYTYQNLSWNGAMKQGLFEATMDANDPNLTFTLTGNGGMNGKTPKGNVKLHLDIADLEKLNLHAGPLKLKGEVDANILSADLDRLNGTVVAHQLVVTNEKGAFPVDSIQFKAVSNKEKTELLLHSNFMNATAEGPFKIIQLATALQNSIAHYYNTAPKAKRKTTAPQQFSFTLNTKESPLFAQLLPEVKELAPIQFSGRYNSVNDSIAVTGKMPKLVYGNQTITNANLNIATNDNALNYSVTIDDIQNPQMQLPFTLLSGKVANNQIDYALQLKDNKDKERYFLAGNVKTSQGNTLLHLDKNALLNYETWQLPENNQIVSTPKGLILSDFKLEHEGSSISVQSQTPNANAPIALAFENFDIQTLSSMVEKDDWQMSGKINGTAVVKNIATQPLFTSDIKIDAFTFKKEAVGDFVIQIKNERENEYDTHVALTGQENDVKLDGTFSSQSDNFDMKLAIEKLNMKSIQGFSMGRLTKSTGFLSGNFDISGTSATPNLTGQLQFNDVGFNVKQLNANFNSINDAIIVDNQKMIFKKFTIKDEKGNDLTIDGNLDTSAFNNIGFDLAINAENFKAINSKAKDNELFYGELFLDNQIAIKGTMNQPIVTGKVKVNKDTKFTIVVPQSDPSIADREGIVEFIDQDHPALATTLKGDEKASQSDIMGINASVDITVNKDAELTMIIDKTTGDFVKVKGTANLNGGIDASGKTNLTGKYEIEEGQYEMTFSSIKKKFDIKKGSYMLWKGEPLEADINITAVYKVKTAPIDLVLNQIGSVSEAEKNTYKEKIPFETELKMTGEIMKPEIVFDIILPDNTSVSSKVISKTKAKLAQLRQDPNEMNKQILSLLLFGNFLGENPLSSESGFSAESMARGSASKILSNQLNNFAGNLIKGVELNFDLQSTDDYSTGQKENKTDLNVGVSKKLFNDRVKVTVGSSFELEGSQQANEKATNIAGDVSIDYQITKDGRYKIRGYRVNKYQVALQGEVVETGVSFIITMDYNKFKELFQRSK</sequence>
<comment type="subcellular location">
    <subcellularLocation>
        <location evidence="1">Membrane</location>
        <topology evidence="1">Single-pass membrane protein</topology>
    </subcellularLocation>
</comment>
<name>A0A199XUZ1_9FLAO</name>
<evidence type="ECO:0000313" key="6">
    <source>
        <dbReference type="EMBL" id="OAZ05056.1"/>
    </source>
</evidence>
<protein>
    <recommendedName>
        <fullName evidence="5">Translocation and assembly module TamB C-terminal domain-containing protein</fullName>
    </recommendedName>
</protein>
<evidence type="ECO:0000256" key="1">
    <source>
        <dbReference type="ARBA" id="ARBA00004167"/>
    </source>
</evidence>
<keyword evidence="2" id="KW-0812">Transmembrane</keyword>
<keyword evidence="4" id="KW-0472">Membrane</keyword>
<keyword evidence="3" id="KW-1133">Transmembrane helix</keyword>
<gene>
    <name evidence="6" type="ORF">FLB_09070</name>
</gene>
<dbReference type="InterPro" id="IPR008023">
    <property type="entry name" value="DUF748"/>
</dbReference>
<dbReference type="PATRIC" id="fig|29536.5.peg.932"/>
<dbReference type="Proteomes" id="UP000093807">
    <property type="component" value="Unassembled WGS sequence"/>
</dbReference>
<proteinExistence type="predicted"/>
<dbReference type="GO" id="GO:0009306">
    <property type="term" value="P:protein secretion"/>
    <property type="evidence" value="ECO:0007669"/>
    <property type="project" value="InterPro"/>
</dbReference>
<dbReference type="EMBL" id="JMTM01000017">
    <property type="protein sequence ID" value="OAZ05056.1"/>
    <property type="molecule type" value="Genomic_DNA"/>
</dbReference>
<organism evidence="6 7">
    <name type="scientific">Flavobacterium succinicans</name>
    <dbReference type="NCBI Taxonomy" id="29536"/>
    <lineage>
        <taxon>Bacteria</taxon>
        <taxon>Pseudomonadati</taxon>
        <taxon>Bacteroidota</taxon>
        <taxon>Flavobacteriia</taxon>
        <taxon>Flavobacteriales</taxon>
        <taxon>Flavobacteriaceae</taxon>
        <taxon>Flavobacterium</taxon>
    </lineage>
</organism>
<feature type="domain" description="Translocation and assembly module TamB C-terminal" evidence="5">
    <location>
        <begin position="1177"/>
        <end position="1615"/>
    </location>
</feature>
<keyword evidence="7" id="KW-1185">Reference proteome</keyword>
<evidence type="ECO:0000313" key="7">
    <source>
        <dbReference type="Proteomes" id="UP000093807"/>
    </source>
</evidence>
<dbReference type="GO" id="GO:0005886">
    <property type="term" value="C:plasma membrane"/>
    <property type="evidence" value="ECO:0007669"/>
    <property type="project" value="InterPro"/>
</dbReference>
<dbReference type="PANTHER" id="PTHR36985:SF1">
    <property type="entry name" value="TRANSLOCATION AND ASSEMBLY MODULE SUBUNIT TAMB"/>
    <property type="match status" value="1"/>
</dbReference>
<accession>A0A199XUZ1</accession>
<evidence type="ECO:0000256" key="3">
    <source>
        <dbReference type="ARBA" id="ARBA00022989"/>
    </source>
</evidence>
<comment type="caution">
    <text evidence="6">The sequence shown here is derived from an EMBL/GenBank/DDBJ whole genome shotgun (WGS) entry which is preliminary data.</text>
</comment>
<reference evidence="6 7" key="1">
    <citation type="submission" date="2016-06" db="EMBL/GenBank/DDBJ databases">
        <title>Draft genome sequence of Flavobacterium succinicans strain DD5b.</title>
        <authorList>
            <person name="Poehlein A."/>
            <person name="Daniel R."/>
            <person name="Simeonova D.D."/>
        </authorList>
    </citation>
    <scope>NUCLEOTIDE SEQUENCE [LARGE SCALE GENOMIC DNA]</scope>
    <source>
        <strain evidence="6 7">DD5b</strain>
    </source>
</reference>
<dbReference type="Pfam" id="PF04357">
    <property type="entry name" value="TamB"/>
    <property type="match status" value="1"/>
</dbReference>
<evidence type="ECO:0000256" key="2">
    <source>
        <dbReference type="ARBA" id="ARBA00022692"/>
    </source>
</evidence>
<dbReference type="InterPro" id="IPR007452">
    <property type="entry name" value="TamB_C"/>
</dbReference>